<comment type="caution">
    <text evidence="3">The sequence shown here is derived from an EMBL/GenBank/DDBJ whole genome shotgun (WGS) entry which is preliminary data.</text>
</comment>
<dbReference type="Pfam" id="PF09835">
    <property type="entry name" value="DUF2062"/>
    <property type="match status" value="1"/>
</dbReference>
<name>A0A2N9XWJ2_9NEIS</name>
<sequence>MMRNRVVKWMQHIRQKMPTQASLFASPWFKPFARWFNQPYFWQLNRERAASAVAVGMFCGLMPGPTQMLTALIVAYIVRTHLPLALLTTLYTNPLTYIPLYYCAYQIGAGLMDGQWGQEMPALPDFTISHLGAELWQWLIRFGKPLLLGVPVLGTILAIVGYILVWNGWQWFTSRHTNTSGQK</sequence>
<accession>A0A2N9XWJ2</accession>
<proteinExistence type="predicted"/>
<keyword evidence="1" id="KW-0472">Membrane</keyword>
<evidence type="ECO:0000256" key="1">
    <source>
        <dbReference type="SAM" id="Phobius"/>
    </source>
</evidence>
<gene>
    <name evidence="3" type="ORF">BHC49_09000</name>
</gene>
<dbReference type="PANTHER" id="PTHR40547:SF1">
    <property type="entry name" value="SLL0298 PROTEIN"/>
    <property type="match status" value="1"/>
</dbReference>
<evidence type="ECO:0000259" key="2">
    <source>
        <dbReference type="Pfam" id="PF09835"/>
    </source>
</evidence>
<dbReference type="EMBL" id="MEIS01000117">
    <property type="protein sequence ID" value="PIT54075.1"/>
    <property type="molecule type" value="Genomic_DNA"/>
</dbReference>
<feature type="domain" description="DUF2062" evidence="2">
    <location>
        <begin position="30"/>
        <end position="176"/>
    </location>
</feature>
<evidence type="ECO:0000313" key="3">
    <source>
        <dbReference type="EMBL" id="PIT54075.1"/>
    </source>
</evidence>
<keyword evidence="1" id="KW-1133">Transmembrane helix</keyword>
<keyword evidence="1" id="KW-0812">Transmembrane</keyword>
<dbReference type="AlphaFoldDB" id="A0A2N9XWJ2"/>
<protein>
    <recommendedName>
        <fullName evidence="2">DUF2062 domain-containing protein</fullName>
    </recommendedName>
</protein>
<feature type="transmembrane region" description="Helical" evidence="1">
    <location>
        <begin position="49"/>
        <end position="78"/>
    </location>
</feature>
<dbReference type="Proteomes" id="UP000229434">
    <property type="component" value="Unassembled WGS sequence"/>
</dbReference>
<dbReference type="PANTHER" id="PTHR40547">
    <property type="entry name" value="SLL0298 PROTEIN"/>
    <property type="match status" value="1"/>
</dbReference>
<organism evidence="3 4">
    <name type="scientific">Snodgrassella alvi</name>
    <dbReference type="NCBI Taxonomy" id="1196083"/>
    <lineage>
        <taxon>Bacteria</taxon>
        <taxon>Pseudomonadati</taxon>
        <taxon>Pseudomonadota</taxon>
        <taxon>Betaproteobacteria</taxon>
        <taxon>Neisseriales</taxon>
        <taxon>Neisseriaceae</taxon>
        <taxon>Snodgrassella</taxon>
    </lineage>
</organism>
<evidence type="ECO:0000313" key="4">
    <source>
        <dbReference type="Proteomes" id="UP000229434"/>
    </source>
</evidence>
<feature type="transmembrane region" description="Helical" evidence="1">
    <location>
        <begin position="146"/>
        <end position="165"/>
    </location>
</feature>
<reference evidence="3 4" key="1">
    <citation type="journal article" date="2017" name="MBio">
        <title>Type VI secretion-mediated competition in the bee gut microbiome.</title>
        <authorList>
            <person name="Steele M.I."/>
            <person name="Kwong W.K."/>
            <person name="Powell J.E."/>
            <person name="Whiteley M."/>
            <person name="Moran N.A."/>
        </authorList>
    </citation>
    <scope>NUCLEOTIDE SEQUENCE [LARGE SCALE GENOMIC DNA]</scope>
    <source>
        <strain evidence="3 4">Nev3CBA3</strain>
    </source>
</reference>
<dbReference type="InterPro" id="IPR018639">
    <property type="entry name" value="DUF2062"/>
</dbReference>